<keyword evidence="1" id="KW-0433">Leucine-rich repeat</keyword>
<keyword evidence="5" id="KW-1185">Reference proteome</keyword>
<dbReference type="Gene3D" id="3.80.10.10">
    <property type="entry name" value="Ribonuclease Inhibitor"/>
    <property type="match status" value="2"/>
</dbReference>
<dbReference type="PROSITE" id="PS51450">
    <property type="entry name" value="LRR"/>
    <property type="match status" value="1"/>
</dbReference>
<evidence type="ECO:0000313" key="5">
    <source>
        <dbReference type="Proteomes" id="UP001476798"/>
    </source>
</evidence>
<feature type="signal peptide" evidence="3">
    <location>
        <begin position="1"/>
        <end position="17"/>
    </location>
</feature>
<dbReference type="InterPro" id="IPR025875">
    <property type="entry name" value="Leu-rich_rpt_4"/>
</dbReference>
<evidence type="ECO:0000313" key="4">
    <source>
        <dbReference type="EMBL" id="MEQ2177313.1"/>
    </source>
</evidence>
<dbReference type="EMBL" id="JAHRIO010060050">
    <property type="protein sequence ID" value="MEQ2177313.1"/>
    <property type="molecule type" value="Genomic_DNA"/>
</dbReference>
<protein>
    <submittedName>
        <fullName evidence="4">Uncharacterized protein</fullName>
    </submittedName>
</protein>
<dbReference type="Pfam" id="PF12799">
    <property type="entry name" value="LRR_4"/>
    <property type="match status" value="1"/>
</dbReference>
<feature type="chain" id="PRO_5045099175" evidence="3">
    <location>
        <begin position="18"/>
        <end position="416"/>
    </location>
</feature>
<dbReference type="SMART" id="SM00369">
    <property type="entry name" value="LRR_TYP"/>
    <property type="match status" value="4"/>
</dbReference>
<dbReference type="InterPro" id="IPR003591">
    <property type="entry name" value="Leu-rich_rpt_typical-subtyp"/>
</dbReference>
<dbReference type="InterPro" id="IPR001611">
    <property type="entry name" value="Leu-rich_rpt"/>
</dbReference>
<comment type="caution">
    <text evidence="4">The sequence shown here is derived from an EMBL/GenBank/DDBJ whole genome shotgun (WGS) entry which is preliminary data.</text>
</comment>
<keyword evidence="3" id="KW-0732">Signal</keyword>
<dbReference type="SUPFAM" id="SSF52058">
    <property type="entry name" value="L domain-like"/>
    <property type="match status" value="1"/>
</dbReference>
<dbReference type="Proteomes" id="UP001476798">
    <property type="component" value="Unassembled WGS sequence"/>
</dbReference>
<sequence>MILFCAMLPSCLSFLTGKPRSVGGSERVQLSGVFNVRKGKLALPVNRWSKRQVTLSGTCLIVSSVKHAHTGKMHILPLIGGKVEEVKRHSHCLAFNSAGPQSQIYYVSYDSYAEHLRWHRMASKIASQRVNSVDLSCCSLEELPSQLFYSQDLTHLNLKHNFMSLQKGVPALTRFCKLRSLSLSNNALSEFPLALCDITSLTELNLSGNRLSCLPAEVATMHNLQTLLLDGNILSSLPAEMCSLEGLTYLGLSFNCFSGVPPILEKLRGMDKLCLAGNRLSVLDMAALQWLPARYIDVRMNRLQNVTMAGSEQLLHIIQLDMRDAGLQKLDVSCLGKLELLRCDRNCLSVLRVSGHALKSLHASHNGTDTLIIVRFKTDKARHVAFTHTAVLGFAELMQLEVQPVPENLTVLDLCR</sequence>
<dbReference type="SUPFAM" id="SSF50729">
    <property type="entry name" value="PH domain-like"/>
    <property type="match status" value="1"/>
</dbReference>
<organism evidence="4 5">
    <name type="scientific">Goodea atripinnis</name>
    <dbReference type="NCBI Taxonomy" id="208336"/>
    <lineage>
        <taxon>Eukaryota</taxon>
        <taxon>Metazoa</taxon>
        <taxon>Chordata</taxon>
        <taxon>Craniata</taxon>
        <taxon>Vertebrata</taxon>
        <taxon>Euteleostomi</taxon>
        <taxon>Actinopterygii</taxon>
        <taxon>Neopterygii</taxon>
        <taxon>Teleostei</taxon>
        <taxon>Neoteleostei</taxon>
        <taxon>Acanthomorphata</taxon>
        <taxon>Ovalentaria</taxon>
        <taxon>Atherinomorphae</taxon>
        <taxon>Cyprinodontiformes</taxon>
        <taxon>Goodeidae</taxon>
        <taxon>Goodea</taxon>
    </lineage>
</organism>
<proteinExistence type="predicted"/>
<evidence type="ECO:0000256" key="3">
    <source>
        <dbReference type="SAM" id="SignalP"/>
    </source>
</evidence>
<evidence type="ECO:0000256" key="2">
    <source>
        <dbReference type="ARBA" id="ARBA00022737"/>
    </source>
</evidence>
<accession>A0ABV0P3N1</accession>
<gene>
    <name evidence="4" type="ORF">GOODEAATRI_002291</name>
</gene>
<dbReference type="PANTHER" id="PTHR48051:SF43">
    <property type="entry name" value="PH DOMAIN AND LEUCINE RICH REPEAT PROTEIN PHOSPHATASE 1"/>
    <property type="match status" value="1"/>
</dbReference>
<dbReference type="PANTHER" id="PTHR48051">
    <property type="match status" value="1"/>
</dbReference>
<name>A0ABV0P3N1_9TELE</name>
<dbReference type="InterPro" id="IPR032675">
    <property type="entry name" value="LRR_dom_sf"/>
</dbReference>
<evidence type="ECO:0000256" key="1">
    <source>
        <dbReference type="ARBA" id="ARBA00022614"/>
    </source>
</evidence>
<reference evidence="4 5" key="1">
    <citation type="submission" date="2021-06" db="EMBL/GenBank/DDBJ databases">
        <authorList>
            <person name="Palmer J.M."/>
        </authorList>
    </citation>
    <scope>NUCLEOTIDE SEQUENCE [LARGE SCALE GENOMIC DNA]</scope>
    <source>
        <strain evidence="4 5">GA_2019</strain>
        <tissue evidence="4">Muscle</tissue>
    </source>
</reference>
<keyword evidence="2" id="KW-0677">Repeat</keyword>
<dbReference type="InterPro" id="IPR050216">
    <property type="entry name" value="LRR_domain-containing"/>
</dbReference>